<proteinExistence type="predicted"/>
<reference evidence="2 3" key="1">
    <citation type="submission" date="2023-08" db="EMBL/GenBank/DDBJ databases">
        <title>Phytohabitans sansha sp. nov., isolated from marine sediment.</title>
        <authorList>
            <person name="Zhao Y."/>
            <person name="Yi K."/>
        </authorList>
    </citation>
    <scope>NUCLEOTIDE SEQUENCE [LARGE SCALE GENOMIC DNA]</scope>
    <source>
        <strain evidence="2 3">ZYX-F-186</strain>
    </source>
</reference>
<sequence>MTQPLTHPAWCNPAHCTVVGELLPLTGTAHRSRPVELDLGVFAPGRRSTVSLQLSQAVAPWPTDVFVIASDSGGELLSLRVEAARDLLATVSALLGRAFPIIDDDFPAAIATRHGSPASAEDDHCPVHGEAICVDWLGESDDAENVWVCRNTGTQWRTLVRRPGTGAQFVIVIPATADEWELHCFACARWLPEKHPTEDAANAAAAAHAADHEAAPGGGR</sequence>
<dbReference type="RefSeq" id="WP_308712777.1">
    <property type="nucleotide sequence ID" value="NZ_JAVHUY010000010.1"/>
</dbReference>
<accession>A0ABU0ZGD6</accession>
<protein>
    <submittedName>
        <fullName evidence="2">Uncharacterized protein</fullName>
    </submittedName>
</protein>
<dbReference type="Proteomes" id="UP001230908">
    <property type="component" value="Unassembled WGS sequence"/>
</dbReference>
<evidence type="ECO:0000313" key="3">
    <source>
        <dbReference type="Proteomes" id="UP001230908"/>
    </source>
</evidence>
<keyword evidence="3" id="KW-1185">Reference proteome</keyword>
<feature type="region of interest" description="Disordered" evidence="1">
    <location>
        <begin position="199"/>
        <end position="220"/>
    </location>
</feature>
<evidence type="ECO:0000256" key="1">
    <source>
        <dbReference type="SAM" id="MobiDB-lite"/>
    </source>
</evidence>
<evidence type="ECO:0000313" key="2">
    <source>
        <dbReference type="EMBL" id="MDQ7905511.1"/>
    </source>
</evidence>
<name>A0ABU0ZGD6_9ACTN</name>
<organism evidence="2 3">
    <name type="scientific">Phytohabitans maris</name>
    <dbReference type="NCBI Taxonomy" id="3071409"/>
    <lineage>
        <taxon>Bacteria</taxon>
        <taxon>Bacillati</taxon>
        <taxon>Actinomycetota</taxon>
        <taxon>Actinomycetes</taxon>
        <taxon>Micromonosporales</taxon>
        <taxon>Micromonosporaceae</taxon>
    </lineage>
</organism>
<gene>
    <name evidence="2" type="ORF">RB614_13355</name>
</gene>
<dbReference type="EMBL" id="JAVHUY010000010">
    <property type="protein sequence ID" value="MDQ7905511.1"/>
    <property type="molecule type" value="Genomic_DNA"/>
</dbReference>
<feature type="compositionally biased region" description="Low complexity" evidence="1">
    <location>
        <begin position="199"/>
        <end position="208"/>
    </location>
</feature>
<comment type="caution">
    <text evidence="2">The sequence shown here is derived from an EMBL/GenBank/DDBJ whole genome shotgun (WGS) entry which is preliminary data.</text>
</comment>